<dbReference type="InterPro" id="IPR003370">
    <property type="entry name" value="Chromate_transpt"/>
</dbReference>
<evidence type="ECO:0000256" key="2">
    <source>
        <dbReference type="ARBA" id="ARBA00005262"/>
    </source>
</evidence>
<keyword evidence="3" id="KW-1003">Cell membrane</keyword>
<feature type="transmembrane region" description="Helical" evidence="7">
    <location>
        <begin position="6"/>
        <end position="25"/>
    </location>
</feature>
<feature type="transmembrane region" description="Helical" evidence="7">
    <location>
        <begin position="110"/>
        <end position="130"/>
    </location>
</feature>
<keyword evidence="4 7" id="KW-0812">Transmembrane</keyword>
<evidence type="ECO:0000256" key="7">
    <source>
        <dbReference type="SAM" id="Phobius"/>
    </source>
</evidence>
<evidence type="ECO:0000256" key="4">
    <source>
        <dbReference type="ARBA" id="ARBA00022692"/>
    </source>
</evidence>
<proteinExistence type="inferred from homology"/>
<evidence type="ECO:0008006" key="9">
    <source>
        <dbReference type="Google" id="ProtNLM"/>
    </source>
</evidence>
<feature type="transmembrane region" description="Helical" evidence="7">
    <location>
        <begin position="77"/>
        <end position="98"/>
    </location>
</feature>
<protein>
    <recommendedName>
        <fullName evidence="9">Chromate transport protein ChrA</fullName>
    </recommendedName>
</protein>
<comment type="similarity">
    <text evidence="2">Belongs to the chromate ion transporter (CHR) (TC 2.A.51) family.</text>
</comment>
<comment type="subcellular location">
    <subcellularLocation>
        <location evidence="1">Cell membrane</location>
        <topology evidence="1">Multi-pass membrane protein</topology>
    </subcellularLocation>
</comment>
<reference evidence="8" key="1">
    <citation type="submission" date="2018-06" db="EMBL/GenBank/DDBJ databases">
        <authorList>
            <person name="Zhirakovskaya E."/>
        </authorList>
    </citation>
    <scope>NUCLEOTIDE SEQUENCE</scope>
</reference>
<dbReference type="PANTHER" id="PTHR43663:SF1">
    <property type="entry name" value="CHROMATE TRANSPORTER"/>
    <property type="match status" value="1"/>
</dbReference>
<evidence type="ECO:0000256" key="5">
    <source>
        <dbReference type="ARBA" id="ARBA00022989"/>
    </source>
</evidence>
<dbReference type="PANTHER" id="PTHR43663">
    <property type="entry name" value="CHROMATE TRANSPORT PROTEIN-RELATED"/>
    <property type="match status" value="1"/>
</dbReference>
<keyword evidence="5 7" id="KW-1133">Transmembrane helix</keyword>
<dbReference type="AlphaFoldDB" id="A0A3B0THL6"/>
<dbReference type="GO" id="GO:0005886">
    <property type="term" value="C:plasma membrane"/>
    <property type="evidence" value="ECO:0007669"/>
    <property type="project" value="UniProtKB-SubCell"/>
</dbReference>
<organism evidence="8">
    <name type="scientific">hydrothermal vent metagenome</name>
    <dbReference type="NCBI Taxonomy" id="652676"/>
    <lineage>
        <taxon>unclassified sequences</taxon>
        <taxon>metagenomes</taxon>
        <taxon>ecological metagenomes</taxon>
    </lineage>
</organism>
<dbReference type="GO" id="GO:0015109">
    <property type="term" value="F:chromate transmembrane transporter activity"/>
    <property type="evidence" value="ECO:0007669"/>
    <property type="project" value="InterPro"/>
</dbReference>
<evidence type="ECO:0000313" key="8">
    <source>
        <dbReference type="EMBL" id="VAW13972.1"/>
    </source>
</evidence>
<name>A0A3B0THL6_9ZZZZ</name>
<evidence type="ECO:0000256" key="1">
    <source>
        <dbReference type="ARBA" id="ARBA00004651"/>
    </source>
</evidence>
<evidence type="ECO:0000256" key="6">
    <source>
        <dbReference type="ARBA" id="ARBA00023136"/>
    </source>
</evidence>
<feature type="transmembrane region" description="Helical" evidence="7">
    <location>
        <begin position="45"/>
        <end position="65"/>
    </location>
</feature>
<gene>
    <name evidence="8" type="ORF">MNBD_BACTEROID05-373</name>
</gene>
<sequence>MILFEIFIVFLRIGLCAIGGAYSFLPLLQKEIVEKYHWLEKSEFLEVLGMVKIFPGAISIKFATYTGYKMAGIPGAIVANVANLLAPALLILFATYLYANHKNNLHVKNAFSTIQLAVFAMIIAVAFQSVNISQLTRPVSLIIVVVVFSLFMLTTIHPAFILLGVGAVGAFLIH</sequence>
<accession>A0A3B0THL6</accession>
<feature type="transmembrane region" description="Helical" evidence="7">
    <location>
        <begin position="142"/>
        <end position="173"/>
    </location>
</feature>
<evidence type="ECO:0000256" key="3">
    <source>
        <dbReference type="ARBA" id="ARBA00022475"/>
    </source>
</evidence>
<keyword evidence="6 7" id="KW-0472">Membrane</keyword>
<dbReference type="Pfam" id="PF02417">
    <property type="entry name" value="Chromate_transp"/>
    <property type="match status" value="1"/>
</dbReference>
<dbReference type="EMBL" id="UOEN01000195">
    <property type="protein sequence ID" value="VAW13972.1"/>
    <property type="molecule type" value="Genomic_DNA"/>
</dbReference>
<dbReference type="InterPro" id="IPR052518">
    <property type="entry name" value="CHR_Transporter"/>
</dbReference>